<dbReference type="CDD" id="cd00413">
    <property type="entry name" value="Glyco_hydrolase_16"/>
    <property type="match status" value="1"/>
</dbReference>
<organism evidence="4 5">
    <name type="scientific">Nocardioides soli</name>
    <dbReference type="NCBI Taxonomy" id="1036020"/>
    <lineage>
        <taxon>Bacteria</taxon>
        <taxon>Bacillati</taxon>
        <taxon>Actinomycetota</taxon>
        <taxon>Actinomycetes</taxon>
        <taxon>Propionibacteriales</taxon>
        <taxon>Nocardioidaceae</taxon>
        <taxon>Nocardioides</taxon>
    </lineage>
</organism>
<dbReference type="PROSITE" id="PS51257">
    <property type="entry name" value="PROKAR_LIPOPROTEIN"/>
    <property type="match status" value="1"/>
</dbReference>
<evidence type="ECO:0000313" key="4">
    <source>
        <dbReference type="EMBL" id="MBB3042194.1"/>
    </source>
</evidence>
<feature type="compositionally biased region" description="Basic and acidic residues" evidence="1">
    <location>
        <begin position="58"/>
        <end position="68"/>
    </location>
</feature>
<proteinExistence type="predicted"/>
<dbReference type="InterPro" id="IPR050546">
    <property type="entry name" value="Glycosyl_Hydrlase_16"/>
</dbReference>
<dbReference type="PANTHER" id="PTHR10963:SF60">
    <property type="entry name" value="GRAM-NEGATIVE BACTERIA-BINDING PROTEIN 1-RELATED"/>
    <property type="match status" value="1"/>
</dbReference>
<name>A0A7W4VVI9_9ACTN</name>
<dbReference type="InterPro" id="IPR013320">
    <property type="entry name" value="ConA-like_dom_sf"/>
</dbReference>
<keyword evidence="2" id="KW-0732">Signal</keyword>
<dbReference type="GO" id="GO:0004553">
    <property type="term" value="F:hydrolase activity, hydrolyzing O-glycosyl compounds"/>
    <property type="evidence" value="ECO:0007669"/>
    <property type="project" value="InterPro"/>
</dbReference>
<evidence type="ECO:0000256" key="1">
    <source>
        <dbReference type="SAM" id="MobiDB-lite"/>
    </source>
</evidence>
<protein>
    <submittedName>
        <fullName evidence="4">Beta-glucanase (GH16 family)</fullName>
    </submittedName>
</protein>
<evidence type="ECO:0000259" key="3">
    <source>
        <dbReference type="PROSITE" id="PS51762"/>
    </source>
</evidence>
<sequence>MTRPVRATRARRPVAATLVVAATAALALAACSSDDKKDEGGGDGAAVQARLLPPLSDSGKKARPADRADVVVEGVVEPAAEGEKVTLQVRDGGDWSDLDTAKQDDDGAVTFSAPYLVDGEPQSYRLVTGDEHSDKLDTAMWDDRLDFSDEFEGDQLQPVWNQRLQGYDTVEARSCSKSDPSMVEVRDGVVELSVALDPERDDTCTYQGDEYAFRLNSNIGTQGSYGFQYGFAAARMKFHEKRGQHSAFWMQPSAGAATGDAAETGAEIDVIEWFGHPHHSGLASYVHYIDGGERVKSGNWIKDPERFGDNWWKRYHVFSVEWTPDGYTFRIDGQVTTTLDEGVSGVDQFLILSNLSSNYEFEHLPSASDLPQTTDVDWVRVWTD</sequence>
<reference evidence="4 5" key="1">
    <citation type="submission" date="2020-08" db="EMBL/GenBank/DDBJ databases">
        <title>Sequencing the genomes of 1000 actinobacteria strains.</title>
        <authorList>
            <person name="Klenk H.-P."/>
        </authorList>
    </citation>
    <scope>NUCLEOTIDE SEQUENCE [LARGE SCALE GENOMIC DNA]</scope>
    <source>
        <strain evidence="4 5">DSM 105498</strain>
    </source>
</reference>
<dbReference type="Pfam" id="PF00722">
    <property type="entry name" value="Glyco_hydro_16"/>
    <property type="match status" value="1"/>
</dbReference>
<dbReference type="SUPFAM" id="SSF49899">
    <property type="entry name" value="Concanavalin A-like lectins/glucanases"/>
    <property type="match status" value="1"/>
</dbReference>
<dbReference type="PROSITE" id="PS51762">
    <property type="entry name" value="GH16_2"/>
    <property type="match status" value="1"/>
</dbReference>
<feature type="signal peptide" evidence="2">
    <location>
        <begin position="1"/>
        <end position="29"/>
    </location>
</feature>
<accession>A0A7W4VVI9</accession>
<evidence type="ECO:0000256" key="2">
    <source>
        <dbReference type="SAM" id="SignalP"/>
    </source>
</evidence>
<dbReference type="InterPro" id="IPR000757">
    <property type="entry name" value="Beta-glucanase-like"/>
</dbReference>
<dbReference type="GO" id="GO:0005975">
    <property type="term" value="P:carbohydrate metabolic process"/>
    <property type="evidence" value="ECO:0007669"/>
    <property type="project" value="InterPro"/>
</dbReference>
<dbReference type="AlphaFoldDB" id="A0A7W4VVI9"/>
<feature type="domain" description="GH16" evidence="3">
    <location>
        <begin position="93"/>
        <end position="384"/>
    </location>
</feature>
<dbReference type="PANTHER" id="PTHR10963">
    <property type="entry name" value="GLYCOSYL HYDROLASE-RELATED"/>
    <property type="match status" value="1"/>
</dbReference>
<dbReference type="Proteomes" id="UP000589626">
    <property type="component" value="Unassembled WGS sequence"/>
</dbReference>
<dbReference type="EMBL" id="JACHWR010000001">
    <property type="protein sequence ID" value="MBB3042194.1"/>
    <property type="molecule type" value="Genomic_DNA"/>
</dbReference>
<feature type="region of interest" description="Disordered" evidence="1">
    <location>
        <begin position="32"/>
        <end position="68"/>
    </location>
</feature>
<feature type="chain" id="PRO_5031060189" evidence="2">
    <location>
        <begin position="30"/>
        <end position="384"/>
    </location>
</feature>
<dbReference type="RefSeq" id="WP_183592009.1">
    <property type="nucleotide sequence ID" value="NZ_JACHWR010000001.1"/>
</dbReference>
<comment type="caution">
    <text evidence="4">The sequence shown here is derived from an EMBL/GenBank/DDBJ whole genome shotgun (WGS) entry which is preliminary data.</text>
</comment>
<dbReference type="Gene3D" id="2.60.120.200">
    <property type="match status" value="1"/>
</dbReference>
<evidence type="ECO:0000313" key="5">
    <source>
        <dbReference type="Proteomes" id="UP000589626"/>
    </source>
</evidence>
<keyword evidence="5" id="KW-1185">Reference proteome</keyword>
<gene>
    <name evidence="4" type="ORF">FHU40_001995</name>
</gene>